<organism evidence="2 3">
    <name type="scientific">Ancylostoma ceylanicum</name>
    <dbReference type="NCBI Taxonomy" id="53326"/>
    <lineage>
        <taxon>Eukaryota</taxon>
        <taxon>Metazoa</taxon>
        <taxon>Ecdysozoa</taxon>
        <taxon>Nematoda</taxon>
        <taxon>Chromadorea</taxon>
        <taxon>Rhabditida</taxon>
        <taxon>Rhabditina</taxon>
        <taxon>Rhabditomorpha</taxon>
        <taxon>Strongyloidea</taxon>
        <taxon>Ancylostomatidae</taxon>
        <taxon>Ancylostomatinae</taxon>
        <taxon>Ancylostoma</taxon>
    </lineage>
</organism>
<dbReference type="Proteomes" id="UP000024635">
    <property type="component" value="Unassembled WGS sequence"/>
</dbReference>
<name>A0A016TXW4_9BILA</name>
<evidence type="ECO:0000313" key="3">
    <source>
        <dbReference type="Proteomes" id="UP000024635"/>
    </source>
</evidence>
<sequence>MAALYRPVVPEDNPGTFSQERLLYIFYQLLGLCALVPNICLFTVLCYYKIYRRDYMLVIMLCFTDSVNCLSIIIMGSTLFEVYDKGIKENLFPVEDSWICAQSAFMCLRLIGNTAGPLFQVVIAIDRFICIRFMFWSQRFSHWRQPFLLAVVFFTCGSIIFVGLLLAYSQRGIPIATVCGRKAAFGQAFGEMIYCLLIFGYLVAVFINIMSYLVVSLNGISGSSSNVHKLKQAAAVSFMSFILISVPNISAILEANLPAVFMADSK</sequence>
<dbReference type="AlphaFoldDB" id="A0A016TXW4"/>
<keyword evidence="1" id="KW-0472">Membrane</keyword>
<keyword evidence="1" id="KW-1133">Transmembrane helix</keyword>
<evidence type="ECO:0000313" key="2">
    <source>
        <dbReference type="EMBL" id="EYC07650.1"/>
    </source>
</evidence>
<feature type="transmembrane region" description="Helical" evidence="1">
    <location>
        <begin position="147"/>
        <end position="168"/>
    </location>
</feature>
<feature type="transmembrane region" description="Helical" evidence="1">
    <location>
        <begin position="188"/>
        <end position="213"/>
    </location>
</feature>
<dbReference type="SUPFAM" id="SSF81321">
    <property type="entry name" value="Family A G protein-coupled receptor-like"/>
    <property type="match status" value="1"/>
</dbReference>
<proteinExistence type="predicted"/>
<dbReference type="InterPro" id="IPR047130">
    <property type="entry name" value="7TM_GPCR_Srsx_nematod"/>
</dbReference>
<evidence type="ECO:0000256" key="1">
    <source>
        <dbReference type="SAM" id="Phobius"/>
    </source>
</evidence>
<dbReference type="PANTHER" id="PTHR23360">
    <property type="entry name" value="G-PROTEIN COUPLED RECEPTORS FAMILY 1 PROFILE DOMAIN-CONTAINING PROTEIN-RELATED"/>
    <property type="match status" value="1"/>
</dbReference>
<evidence type="ECO:0008006" key="4">
    <source>
        <dbReference type="Google" id="ProtNLM"/>
    </source>
</evidence>
<gene>
    <name evidence="2" type="primary">Acey_s0069.g331</name>
    <name evidence="2" type="ORF">Y032_0069g331</name>
</gene>
<comment type="caution">
    <text evidence="2">The sequence shown here is derived from an EMBL/GenBank/DDBJ whole genome shotgun (WGS) entry which is preliminary data.</text>
</comment>
<dbReference type="Gene3D" id="1.20.1070.10">
    <property type="entry name" value="Rhodopsin 7-helix transmembrane proteins"/>
    <property type="match status" value="1"/>
</dbReference>
<keyword evidence="1" id="KW-0812">Transmembrane</keyword>
<feature type="transmembrane region" description="Helical" evidence="1">
    <location>
        <begin position="233"/>
        <end position="253"/>
    </location>
</feature>
<accession>A0A016TXW4</accession>
<reference evidence="3" key="1">
    <citation type="journal article" date="2015" name="Nat. Genet.">
        <title>The genome and transcriptome of the zoonotic hookworm Ancylostoma ceylanicum identify infection-specific gene families.</title>
        <authorList>
            <person name="Schwarz E.M."/>
            <person name="Hu Y."/>
            <person name="Antoshechkin I."/>
            <person name="Miller M.M."/>
            <person name="Sternberg P.W."/>
            <person name="Aroian R.V."/>
        </authorList>
    </citation>
    <scope>NUCLEOTIDE SEQUENCE</scope>
    <source>
        <strain evidence="3">HY135</strain>
    </source>
</reference>
<keyword evidence="3" id="KW-1185">Reference proteome</keyword>
<dbReference type="PANTHER" id="PTHR23360:SF29">
    <property type="entry name" value="G_PROTEIN_RECEP_F1_2 DOMAIN-CONTAINING PROTEIN"/>
    <property type="match status" value="1"/>
</dbReference>
<dbReference type="EMBL" id="JARK01001405">
    <property type="protein sequence ID" value="EYC07650.1"/>
    <property type="molecule type" value="Genomic_DNA"/>
</dbReference>
<feature type="transmembrane region" description="Helical" evidence="1">
    <location>
        <begin position="25"/>
        <end position="48"/>
    </location>
</feature>
<protein>
    <recommendedName>
        <fullName evidence="4">G-protein coupled receptors family 1 profile domain-containing protein</fullName>
    </recommendedName>
</protein>
<feature type="transmembrane region" description="Helical" evidence="1">
    <location>
        <begin position="55"/>
        <end position="80"/>
    </location>
</feature>